<keyword evidence="1" id="KW-0812">Transmembrane</keyword>
<reference evidence="2" key="1">
    <citation type="submission" date="2022-07" db="EMBL/GenBank/DDBJ databases">
        <title>Taxonomy of Novel Oxalotrophic and Methylotrophic Bacteria.</title>
        <authorList>
            <person name="Sahin N."/>
            <person name="Tani A."/>
        </authorList>
    </citation>
    <scope>NUCLEOTIDE SEQUENCE</scope>
    <source>
        <strain evidence="2">AM327</strain>
    </source>
</reference>
<protein>
    <submittedName>
        <fullName evidence="2">Biotin attachment protein</fullName>
    </submittedName>
</protein>
<dbReference type="Proteomes" id="UP001143545">
    <property type="component" value="Unassembled WGS sequence"/>
</dbReference>
<accession>A0A9W6B7J9</accession>
<dbReference type="PANTHER" id="PTHR30386:SF27">
    <property type="entry name" value="MEMBRANE FUSION PROTEIN (MFP) FAMILY PROTEIN"/>
    <property type="match status" value="1"/>
</dbReference>
<organism evidence="2 3">
    <name type="scientific">Neptunitalea chrysea</name>
    <dbReference type="NCBI Taxonomy" id="1647581"/>
    <lineage>
        <taxon>Bacteria</taxon>
        <taxon>Pseudomonadati</taxon>
        <taxon>Bacteroidota</taxon>
        <taxon>Flavobacteriia</taxon>
        <taxon>Flavobacteriales</taxon>
        <taxon>Flavobacteriaceae</taxon>
        <taxon>Neptunitalea</taxon>
    </lineage>
</organism>
<dbReference type="PANTHER" id="PTHR30386">
    <property type="entry name" value="MEMBRANE FUSION SUBUNIT OF EMRAB-TOLC MULTIDRUG EFFLUX PUMP"/>
    <property type="match status" value="1"/>
</dbReference>
<dbReference type="PRINTS" id="PR01490">
    <property type="entry name" value="RTXTOXIND"/>
</dbReference>
<dbReference type="EMBL" id="BRVP01000031">
    <property type="protein sequence ID" value="GLB54040.1"/>
    <property type="molecule type" value="Genomic_DNA"/>
</dbReference>
<feature type="transmembrane region" description="Helical" evidence="1">
    <location>
        <begin position="32"/>
        <end position="52"/>
    </location>
</feature>
<keyword evidence="1" id="KW-0472">Membrane</keyword>
<evidence type="ECO:0000313" key="2">
    <source>
        <dbReference type="EMBL" id="GLB54040.1"/>
    </source>
</evidence>
<dbReference type="InterPro" id="IPR050739">
    <property type="entry name" value="MFP"/>
</dbReference>
<comment type="caution">
    <text evidence="2">The sequence shown here is derived from an EMBL/GenBank/DDBJ whole genome shotgun (WGS) entry which is preliminary data.</text>
</comment>
<sequence length="454" mass="51417">MLNISNNHIDKYIDTSKYLSTKIFADNKHYKVIRKIVWIVAAAIVLISFLPWTQNVKGSGYVTTLKPGQRPQTIQNIIGGRVEEWFVREGDFVNKGDTIMRLSEIKDAYFDPDLVGNTGNQMRAKEGALQSYGDKVEVLGVQITAIENERVLKLKQAQNKKRQALLKMKSDSIDLEAIKTQLTIAETQYNRAFELNKEGLKPMTYVEEKKVKLQQMQAKVVTQENKYVVGQNELLNAEMEINRTKASYAEKIAKAKSDRQTAISTQYDTESQVNKLRIQYANYKIRNGMYYITAPQNGYVNRALKSGIGETVKAGSEIVSIMPADYDIAVETYIDPLNFTLIQTNEKVRIWFDGWPTIVFSGWPGVSYGTFGGVIVAKENFISTNGKYRVLIAPDPDEKAWPKQLSIGAGAQTIALLDDVPIWFELWRTLNGFPPNFYSGDNKSSEKDTKKKKK</sequence>
<dbReference type="Gene3D" id="2.40.50.100">
    <property type="match status" value="1"/>
</dbReference>
<evidence type="ECO:0000313" key="3">
    <source>
        <dbReference type="Proteomes" id="UP001143545"/>
    </source>
</evidence>
<keyword evidence="1" id="KW-1133">Transmembrane helix</keyword>
<evidence type="ECO:0000256" key="1">
    <source>
        <dbReference type="SAM" id="Phobius"/>
    </source>
</evidence>
<dbReference type="InterPro" id="IPR011053">
    <property type="entry name" value="Single_hybrid_motif"/>
</dbReference>
<dbReference type="AlphaFoldDB" id="A0A9W6B7J9"/>
<dbReference type="RefSeq" id="WP_281756413.1">
    <property type="nucleotide sequence ID" value="NZ_BRVP01000031.1"/>
</dbReference>
<gene>
    <name evidence="2" type="ORF">NBRC110019_30810</name>
</gene>
<name>A0A9W6B7J9_9FLAO</name>
<dbReference type="SUPFAM" id="SSF51230">
    <property type="entry name" value="Single hybrid motif"/>
    <property type="match status" value="1"/>
</dbReference>
<proteinExistence type="predicted"/>
<keyword evidence="3" id="KW-1185">Reference proteome</keyword>